<dbReference type="InterPro" id="IPR036890">
    <property type="entry name" value="HATPase_C_sf"/>
</dbReference>
<feature type="transmembrane region" description="Helical" evidence="1">
    <location>
        <begin position="12"/>
        <end position="32"/>
    </location>
</feature>
<accession>A0A376GJX6</accession>
<keyword evidence="1" id="KW-0812">Transmembrane</keyword>
<dbReference type="EC" id="2.7.13.3" evidence="3"/>
<dbReference type="PANTHER" id="PTHR34220">
    <property type="entry name" value="SENSOR HISTIDINE KINASE YPDA"/>
    <property type="match status" value="1"/>
</dbReference>
<dbReference type="PANTHER" id="PTHR34220:SF7">
    <property type="entry name" value="SENSOR HISTIDINE KINASE YPDA"/>
    <property type="match status" value="1"/>
</dbReference>
<feature type="transmembrane region" description="Helical" evidence="1">
    <location>
        <begin position="52"/>
        <end position="70"/>
    </location>
</feature>
<dbReference type="SUPFAM" id="SSF55874">
    <property type="entry name" value="ATPase domain of HSP90 chaperone/DNA topoisomerase II/histidine kinase"/>
    <property type="match status" value="1"/>
</dbReference>
<feature type="domain" description="Signal transduction histidine kinase internal region" evidence="2">
    <location>
        <begin position="158"/>
        <end position="234"/>
    </location>
</feature>
<keyword evidence="3" id="KW-0808">Transferase</keyword>
<dbReference type="Proteomes" id="UP000254737">
    <property type="component" value="Unassembled WGS sequence"/>
</dbReference>
<dbReference type="InterPro" id="IPR010559">
    <property type="entry name" value="Sig_transdc_His_kin_internal"/>
</dbReference>
<evidence type="ECO:0000259" key="2">
    <source>
        <dbReference type="Pfam" id="PF06580"/>
    </source>
</evidence>
<organism evidence="3 4">
    <name type="scientific">Empedobacter falsenii</name>
    <dbReference type="NCBI Taxonomy" id="343874"/>
    <lineage>
        <taxon>Bacteria</taxon>
        <taxon>Pseudomonadati</taxon>
        <taxon>Bacteroidota</taxon>
        <taxon>Flavobacteriia</taxon>
        <taxon>Flavobacteriales</taxon>
        <taxon>Weeksellaceae</taxon>
        <taxon>Empedobacter</taxon>
    </lineage>
</organism>
<evidence type="ECO:0000256" key="1">
    <source>
        <dbReference type="SAM" id="Phobius"/>
    </source>
</evidence>
<dbReference type="AlphaFoldDB" id="A0A376GJX6"/>
<feature type="transmembrane region" description="Helical" evidence="1">
    <location>
        <begin position="75"/>
        <end position="93"/>
    </location>
</feature>
<evidence type="ECO:0000313" key="3">
    <source>
        <dbReference type="EMBL" id="STD58826.1"/>
    </source>
</evidence>
<evidence type="ECO:0000313" key="4">
    <source>
        <dbReference type="Proteomes" id="UP000254737"/>
    </source>
</evidence>
<dbReference type="STRING" id="343874.GCA_000805695_02090"/>
<dbReference type="GO" id="GO:0000155">
    <property type="term" value="F:phosphorelay sensor kinase activity"/>
    <property type="evidence" value="ECO:0007669"/>
    <property type="project" value="InterPro"/>
</dbReference>
<name>A0A376GJX6_9FLAO</name>
<dbReference type="RefSeq" id="WP_115000716.1">
    <property type="nucleotide sequence ID" value="NZ_UFXS01000001.1"/>
</dbReference>
<proteinExistence type="predicted"/>
<dbReference type="GO" id="GO:0016020">
    <property type="term" value="C:membrane"/>
    <property type="evidence" value="ECO:0007669"/>
    <property type="project" value="InterPro"/>
</dbReference>
<keyword evidence="1" id="KW-1133">Transmembrane helix</keyword>
<dbReference type="Gene3D" id="3.30.565.10">
    <property type="entry name" value="Histidine kinase-like ATPase, C-terminal domain"/>
    <property type="match status" value="1"/>
</dbReference>
<protein>
    <submittedName>
        <fullName evidence="3">Probable sensor-like histidine kinase YehU</fullName>
        <ecNumber evidence="3">2.7.13.3</ecNumber>
    </submittedName>
</protein>
<feature type="transmembrane region" description="Helical" evidence="1">
    <location>
        <begin position="121"/>
        <end position="141"/>
    </location>
</feature>
<gene>
    <name evidence="3" type="primary">yehU_1</name>
    <name evidence="3" type="ORF">NCTC13456_02453</name>
</gene>
<dbReference type="Pfam" id="PF06580">
    <property type="entry name" value="His_kinase"/>
    <property type="match status" value="1"/>
</dbReference>
<keyword evidence="3" id="KW-0418">Kinase</keyword>
<dbReference type="EMBL" id="UFXS01000001">
    <property type="protein sequence ID" value="STD58826.1"/>
    <property type="molecule type" value="Genomic_DNA"/>
</dbReference>
<keyword evidence="1" id="KW-0472">Membrane</keyword>
<reference evidence="3 4" key="1">
    <citation type="submission" date="2018-06" db="EMBL/GenBank/DDBJ databases">
        <authorList>
            <consortium name="Pathogen Informatics"/>
            <person name="Doyle S."/>
        </authorList>
    </citation>
    <scope>NUCLEOTIDE SEQUENCE [LARGE SCALE GENOMIC DNA]</scope>
    <source>
        <strain evidence="3 4">NCTC13456</strain>
    </source>
</reference>
<dbReference type="InterPro" id="IPR050640">
    <property type="entry name" value="Bact_2-comp_sensor_kinase"/>
</dbReference>
<sequence length="346" mass="40913">MNKVKITKREIVIFSIVSIIFLLIPFIAAPNFSSDQSIFKTGFFKRMLFENILLLVFFLVNYFVLIPKLYFQKRYFFYIVILIIFFFVVYKVPEFAFHFNKVPPKAPPFNRFEPRKPPRDFMMWSPKIIMFSMMAIVSLFIRQNKRFQEMKNEKQLSEIAYLRAQINPHFLFNTLNNIYALTLQKSDSASDAVMKLSKMMRFVVSDSSKDFVPLQQDLDYIKNYIELQKLRLTHKESVIFEVEGNPADLRISPLILINFIENAFKYGVIDEASEPVIISIKVEQQTLFLNVENTISKEVNPETEKSEIGLKNTKKRLDYFYTNHYKLAIHNDLSKFIVELKIFLND</sequence>